<dbReference type="GO" id="GO:0004252">
    <property type="term" value="F:serine-type endopeptidase activity"/>
    <property type="evidence" value="ECO:0007669"/>
    <property type="project" value="InterPro"/>
</dbReference>
<organism evidence="7">
    <name type="scientific">marine sediment metagenome</name>
    <dbReference type="NCBI Taxonomy" id="412755"/>
    <lineage>
        <taxon>unclassified sequences</taxon>
        <taxon>metagenomes</taxon>
        <taxon>ecological metagenomes</taxon>
    </lineage>
</organism>
<evidence type="ECO:0000256" key="4">
    <source>
        <dbReference type="ARBA" id="ARBA00023136"/>
    </source>
</evidence>
<keyword evidence="2 5" id="KW-0812">Transmembrane</keyword>
<comment type="subcellular location">
    <subcellularLocation>
        <location evidence="1">Membrane</location>
        <topology evidence="1">Multi-pass membrane protein</topology>
    </subcellularLocation>
</comment>
<feature type="transmembrane region" description="Helical" evidence="5">
    <location>
        <begin position="54"/>
        <end position="76"/>
    </location>
</feature>
<feature type="transmembrane region" description="Helical" evidence="5">
    <location>
        <begin position="114"/>
        <end position="133"/>
    </location>
</feature>
<evidence type="ECO:0000256" key="3">
    <source>
        <dbReference type="ARBA" id="ARBA00022989"/>
    </source>
</evidence>
<dbReference type="EMBL" id="LAZR01001781">
    <property type="protein sequence ID" value="KKN39132.1"/>
    <property type="molecule type" value="Genomic_DNA"/>
</dbReference>
<dbReference type="Gene3D" id="1.20.1540.10">
    <property type="entry name" value="Rhomboid-like"/>
    <property type="match status" value="1"/>
</dbReference>
<feature type="transmembrane region" description="Helical" evidence="5">
    <location>
        <begin position="88"/>
        <end position="108"/>
    </location>
</feature>
<sequence>MSGSILTEEYRSKAYVILGLLIIFWTIEGINLLVGNSLNAYGIVPRELGGLFGVLFAPFLHVGIGHILANSFPFVIMGGLTILRGISFFLKISLFIIVVSGLAVWVIGHTGVHIGASSLVFGYFGYLVARAFIEKSRKAIMIAAVVGISFGTMIFGILPGMPGVSWEGHLTGFLAGIGGAWLFKPTEGD</sequence>
<dbReference type="Pfam" id="PF01694">
    <property type="entry name" value="Rhomboid"/>
    <property type="match status" value="1"/>
</dbReference>
<feature type="domain" description="Peptidase S54 rhomboid" evidence="6">
    <location>
        <begin position="51"/>
        <end position="183"/>
    </location>
</feature>
<comment type="caution">
    <text evidence="7">The sequence shown here is derived from an EMBL/GenBank/DDBJ whole genome shotgun (WGS) entry which is preliminary data.</text>
</comment>
<evidence type="ECO:0000313" key="7">
    <source>
        <dbReference type="EMBL" id="KKN39132.1"/>
    </source>
</evidence>
<evidence type="ECO:0000256" key="2">
    <source>
        <dbReference type="ARBA" id="ARBA00022692"/>
    </source>
</evidence>
<protein>
    <recommendedName>
        <fullName evidence="6">Peptidase S54 rhomboid domain-containing protein</fullName>
    </recommendedName>
</protein>
<gene>
    <name evidence="7" type="ORF">LCGC14_0746520</name>
</gene>
<keyword evidence="4 5" id="KW-0472">Membrane</keyword>
<dbReference type="AlphaFoldDB" id="A0A0F9QQ26"/>
<dbReference type="GO" id="GO:0016020">
    <property type="term" value="C:membrane"/>
    <property type="evidence" value="ECO:0007669"/>
    <property type="project" value="UniProtKB-SubCell"/>
</dbReference>
<dbReference type="InterPro" id="IPR022764">
    <property type="entry name" value="Peptidase_S54_rhomboid_dom"/>
</dbReference>
<evidence type="ECO:0000259" key="6">
    <source>
        <dbReference type="Pfam" id="PF01694"/>
    </source>
</evidence>
<reference evidence="7" key="1">
    <citation type="journal article" date="2015" name="Nature">
        <title>Complex archaea that bridge the gap between prokaryotes and eukaryotes.</title>
        <authorList>
            <person name="Spang A."/>
            <person name="Saw J.H."/>
            <person name="Jorgensen S.L."/>
            <person name="Zaremba-Niedzwiedzka K."/>
            <person name="Martijn J."/>
            <person name="Lind A.E."/>
            <person name="van Eijk R."/>
            <person name="Schleper C."/>
            <person name="Guy L."/>
            <person name="Ettema T.J."/>
        </authorList>
    </citation>
    <scope>NUCLEOTIDE SEQUENCE</scope>
</reference>
<dbReference type="InterPro" id="IPR035952">
    <property type="entry name" value="Rhomboid-like_sf"/>
</dbReference>
<dbReference type="SUPFAM" id="SSF144091">
    <property type="entry name" value="Rhomboid-like"/>
    <property type="match status" value="1"/>
</dbReference>
<keyword evidence="3 5" id="KW-1133">Transmembrane helix</keyword>
<proteinExistence type="predicted"/>
<evidence type="ECO:0000256" key="5">
    <source>
        <dbReference type="SAM" id="Phobius"/>
    </source>
</evidence>
<name>A0A0F9QQ26_9ZZZZ</name>
<feature type="transmembrane region" description="Helical" evidence="5">
    <location>
        <begin position="140"/>
        <end position="158"/>
    </location>
</feature>
<feature type="transmembrane region" description="Helical" evidence="5">
    <location>
        <begin position="12"/>
        <end position="34"/>
    </location>
</feature>
<evidence type="ECO:0000256" key="1">
    <source>
        <dbReference type="ARBA" id="ARBA00004141"/>
    </source>
</evidence>
<accession>A0A0F9QQ26</accession>